<keyword evidence="1" id="KW-0812">Transmembrane</keyword>
<keyword evidence="1" id="KW-0472">Membrane</keyword>
<organism evidence="2 3">
    <name type="scientific">Gardnerella vaginalis</name>
    <dbReference type="NCBI Taxonomy" id="2702"/>
    <lineage>
        <taxon>Bacteria</taxon>
        <taxon>Bacillati</taxon>
        <taxon>Actinomycetota</taxon>
        <taxon>Actinomycetes</taxon>
        <taxon>Bifidobacteriales</taxon>
        <taxon>Bifidobacteriaceae</taxon>
        <taxon>Gardnerella</taxon>
    </lineage>
</organism>
<accession>A0A3E1J255</accession>
<evidence type="ECO:0000313" key="3">
    <source>
        <dbReference type="Proteomes" id="UP000259221"/>
    </source>
</evidence>
<dbReference type="Proteomes" id="UP000259221">
    <property type="component" value="Unassembled WGS sequence"/>
</dbReference>
<keyword evidence="1" id="KW-1133">Transmembrane helix</keyword>
<sequence>MFLPHLPVISLAFGVFGVAYRSKRARLSPRLEGLGLCGAPNVRDCSRVWRVWGCVSLQTCAIVLAFVVALLLRAHIKLGASSR</sequence>
<proteinExistence type="predicted"/>
<name>A0A3E1J255_GARVA</name>
<reference evidence="2 3" key="1">
    <citation type="submission" date="2016-02" db="EMBL/GenBank/DDBJ databases">
        <authorList>
            <person name="Alioto T."/>
            <person name="Alioto T."/>
        </authorList>
    </citation>
    <scope>NUCLEOTIDE SEQUENCE [LARGE SCALE GENOMIC DNA]</scope>
    <source>
        <strain evidence="2 3">NR010</strain>
    </source>
</reference>
<evidence type="ECO:0000256" key="1">
    <source>
        <dbReference type="SAM" id="Phobius"/>
    </source>
</evidence>
<dbReference type="EMBL" id="LRTV01000001">
    <property type="protein sequence ID" value="RFD80212.1"/>
    <property type="molecule type" value="Genomic_DNA"/>
</dbReference>
<gene>
    <name evidence="2" type="ORF">AXE77_01500</name>
</gene>
<comment type="caution">
    <text evidence="2">The sequence shown here is derived from an EMBL/GenBank/DDBJ whole genome shotgun (WGS) entry which is preliminary data.</text>
</comment>
<evidence type="ECO:0000313" key="2">
    <source>
        <dbReference type="EMBL" id="RFD80212.1"/>
    </source>
</evidence>
<feature type="transmembrane region" description="Helical" evidence="1">
    <location>
        <begin position="49"/>
        <end position="72"/>
    </location>
</feature>
<dbReference type="AlphaFoldDB" id="A0A3E1J255"/>
<protein>
    <submittedName>
        <fullName evidence="2">Uncharacterized protein</fullName>
    </submittedName>
</protein>